<feature type="binding site" evidence="8">
    <location>
        <position position="64"/>
    </location>
    <ligand>
        <name>Zn(2+)</name>
        <dbReference type="ChEBI" id="CHEBI:29105"/>
        <label>2</label>
        <note>catalytic</note>
    </ligand>
</feature>
<dbReference type="InterPro" id="IPR036866">
    <property type="entry name" value="RibonucZ/Hydroxyglut_hydro"/>
</dbReference>
<dbReference type="Pfam" id="PF12706">
    <property type="entry name" value="Lactamase_B_2"/>
    <property type="match status" value="1"/>
</dbReference>
<dbReference type="InterPro" id="IPR001279">
    <property type="entry name" value="Metallo-B-lactamas"/>
</dbReference>
<organism evidence="10 11">
    <name type="scientific">Candidatus Methanofastidiosum methylothiophilum</name>
    <dbReference type="NCBI Taxonomy" id="1705564"/>
    <lineage>
        <taxon>Archaea</taxon>
        <taxon>Methanobacteriati</taxon>
        <taxon>Methanobacteriota</taxon>
        <taxon>Stenosarchaea group</taxon>
        <taxon>Candidatus Methanofastidiosia</taxon>
        <taxon>Candidatus Methanofastidiosales</taxon>
        <taxon>Candidatus Methanofastidiosaceae</taxon>
        <taxon>Candidatus Methanofastidiosum</taxon>
    </lineage>
</organism>
<keyword evidence="3 8" id="KW-0540">Nuclease</keyword>
<feature type="binding site" evidence="8">
    <location>
        <position position="205"/>
    </location>
    <ligand>
        <name>Zn(2+)</name>
        <dbReference type="ChEBI" id="CHEBI:29105"/>
        <label>2</label>
        <note>catalytic</note>
    </ligand>
</feature>
<comment type="function">
    <text evidence="8">Zinc phosphodiesterase, which displays some tRNA 3'-processing endonuclease activity. Probably involved in tRNA maturation, by removing a 3'-trailer from precursor tRNA.</text>
</comment>
<evidence type="ECO:0000256" key="2">
    <source>
        <dbReference type="ARBA" id="ARBA00022694"/>
    </source>
</evidence>
<keyword evidence="4 8" id="KW-0479">Metal-binding</keyword>
<evidence type="ECO:0000256" key="7">
    <source>
        <dbReference type="ARBA" id="ARBA00022833"/>
    </source>
</evidence>
<sequence>MKILFLGTSASKPTSERNPPSVALQYNNGEFMLFDCGEGTQRQMIKKVSPMKISKIFITHLHADHIMGLVGLIQSMKLNGRTQLLEIFVPKDTIVHMKTLFSIPYFSADFEIHVIEAFDQKIEFDGYWIRPFPVSHGVPAIGYVFGVNDARGKFNKKLCDELGIKGEMFSSLEKKGTIEVNGKIISIDEVTGKLRRGKKIVYTGDTEKIETFPEEAYNCDVLIHDSTFISPDDKKDTYHSTVKEACEVAQLLSAKKLVLTHISQRYETKEVEEESKKYCENAIVAEDFLEINL</sequence>
<comment type="caution">
    <text evidence="10">The sequence shown here is derived from an EMBL/GenBank/DDBJ whole genome shotgun (WGS) entry which is preliminary data.</text>
</comment>
<keyword evidence="2 8" id="KW-0819">tRNA processing</keyword>
<feature type="binding site" evidence="8">
    <location>
        <position position="136"/>
    </location>
    <ligand>
        <name>Zn(2+)</name>
        <dbReference type="ChEBI" id="CHEBI:29105"/>
        <label>1</label>
        <note>catalytic</note>
    </ligand>
</feature>
<dbReference type="Gene3D" id="3.60.15.10">
    <property type="entry name" value="Ribonuclease Z/Hydroxyacylglutathione hydrolase-like"/>
    <property type="match status" value="1"/>
</dbReference>
<evidence type="ECO:0000256" key="6">
    <source>
        <dbReference type="ARBA" id="ARBA00022801"/>
    </source>
</evidence>
<dbReference type="InterPro" id="IPR013471">
    <property type="entry name" value="RNase_Z/BN"/>
</dbReference>
<comment type="similarity">
    <text evidence="8">Belongs to the RNase Z family.</text>
</comment>
<evidence type="ECO:0000256" key="3">
    <source>
        <dbReference type="ARBA" id="ARBA00022722"/>
    </source>
</evidence>
<dbReference type="NCBIfam" id="NF000801">
    <property type="entry name" value="PRK00055.1-3"/>
    <property type="match status" value="1"/>
</dbReference>
<keyword evidence="6 8" id="KW-0378">Hydrolase</keyword>
<dbReference type="EMBL" id="LNGC01000083">
    <property type="protein sequence ID" value="KYC49945.1"/>
    <property type="molecule type" value="Genomic_DNA"/>
</dbReference>
<dbReference type="PANTHER" id="PTHR46018">
    <property type="entry name" value="ZINC PHOSPHODIESTERASE ELAC PROTEIN 1"/>
    <property type="match status" value="1"/>
</dbReference>
<feature type="binding site" evidence="8">
    <location>
        <position position="60"/>
    </location>
    <ligand>
        <name>Zn(2+)</name>
        <dbReference type="ChEBI" id="CHEBI:29105"/>
        <label>1</label>
        <note>catalytic</note>
    </ligand>
</feature>
<feature type="binding site" evidence="8">
    <location>
        <position position="65"/>
    </location>
    <ligand>
        <name>Zn(2+)</name>
        <dbReference type="ChEBI" id="CHEBI:29105"/>
        <label>2</label>
        <note>catalytic</note>
    </ligand>
</feature>
<evidence type="ECO:0000256" key="4">
    <source>
        <dbReference type="ARBA" id="ARBA00022723"/>
    </source>
</evidence>
<proteinExistence type="inferred from homology"/>
<dbReference type="Pfam" id="PF23023">
    <property type="entry name" value="Anti-Pycsar_Apyc1"/>
    <property type="match status" value="1"/>
</dbReference>
<gene>
    <name evidence="8 10" type="primary">rnz</name>
    <name evidence="10" type="ORF">AMQ22_01547</name>
</gene>
<comment type="catalytic activity">
    <reaction evidence="8">
        <text>Endonucleolytic cleavage of RNA, removing extra 3' nucleotides from tRNA precursor, generating 3' termini of tRNAs. A 3'-hydroxy group is left at the tRNA terminus and a 5'-phosphoryl group is left at the trailer molecule.</text>
        <dbReference type="EC" id="3.1.26.11"/>
    </reaction>
</comment>
<feature type="binding site" evidence="8">
    <location>
        <position position="261"/>
    </location>
    <ligand>
        <name>Zn(2+)</name>
        <dbReference type="ChEBI" id="CHEBI:29105"/>
        <label>2</label>
        <note>catalytic</note>
    </ligand>
</feature>
<evidence type="ECO:0000256" key="5">
    <source>
        <dbReference type="ARBA" id="ARBA00022759"/>
    </source>
</evidence>
<dbReference type="SUPFAM" id="SSF56281">
    <property type="entry name" value="Metallo-hydrolase/oxidoreductase"/>
    <property type="match status" value="1"/>
</dbReference>
<dbReference type="PANTHER" id="PTHR46018:SF2">
    <property type="entry name" value="ZINC PHOSPHODIESTERASE ELAC PROTEIN 1"/>
    <property type="match status" value="1"/>
</dbReference>
<dbReference type="CDD" id="cd07717">
    <property type="entry name" value="RNaseZ_ZiPD-like_MBL-fold"/>
    <property type="match status" value="1"/>
</dbReference>
<feature type="active site" description="Proton acceptor" evidence="8">
    <location>
        <position position="64"/>
    </location>
</feature>
<keyword evidence="5 8" id="KW-0255">Endonuclease</keyword>
<dbReference type="HAMAP" id="MF_01818">
    <property type="entry name" value="RNase_Z_BN"/>
    <property type="match status" value="1"/>
</dbReference>
<accession>A0A150IYI2</accession>
<dbReference type="GO" id="GO:0042781">
    <property type="term" value="F:3'-tRNA processing endoribonuclease activity"/>
    <property type="evidence" value="ECO:0007669"/>
    <property type="project" value="UniProtKB-UniRule"/>
</dbReference>
<dbReference type="EC" id="3.1.26.11" evidence="8"/>
<evidence type="ECO:0000313" key="11">
    <source>
        <dbReference type="Proteomes" id="UP000075398"/>
    </source>
</evidence>
<evidence type="ECO:0000313" key="10">
    <source>
        <dbReference type="EMBL" id="KYC49945.1"/>
    </source>
</evidence>
<evidence type="ECO:0000259" key="9">
    <source>
        <dbReference type="Pfam" id="PF12706"/>
    </source>
</evidence>
<keyword evidence="7 8" id="KW-0862">Zinc</keyword>
<dbReference type="NCBIfam" id="TIGR02651">
    <property type="entry name" value="RNase_Z"/>
    <property type="match status" value="1"/>
</dbReference>
<dbReference type="PATRIC" id="fig|1705409.3.peg.1615"/>
<protein>
    <recommendedName>
        <fullName evidence="8">Ribonuclease Z</fullName>
        <shortName evidence="8">RNase Z</shortName>
        <ecNumber evidence="8">3.1.26.11</ecNumber>
    </recommendedName>
    <alternativeName>
        <fullName evidence="8">tRNA 3 endonuclease</fullName>
    </alternativeName>
    <alternativeName>
        <fullName evidence="8">tRNase Z</fullName>
    </alternativeName>
</protein>
<feature type="binding site" evidence="8">
    <location>
        <position position="205"/>
    </location>
    <ligand>
        <name>Zn(2+)</name>
        <dbReference type="ChEBI" id="CHEBI:29105"/>
        <label>1</label>
        <note>catalytic</note>
    </ligand>
</feature>
<feature type="domain" description="Metallo-beta-lactamase" evidence="9">
    <location>
        <begin position="196"/>
        <end position="262"/>
    </location>
</feature>
<dbReference type="Proteomes" id="UP000075398">
    <property type="component" value="Unassembled WGS sequence"/>
</dbReference>
<dbReference type="GO" id="GO:0008270">
    <property type="term" value="F:zinc ion binding"/>
    <property type="evidence" value="ECO:0007669"/>
    <property type="project" value="UniProtKB-UniRule"/>
</dbReference>
<dbReference type="AlphaFoldDB" id="A0A150IYI2"/>
<evidence type="ECO:0000256" key="1">
    <source>
        <dbReference type="ARBA" id="ARBA00011738"/>
    </source>
</evidence>
<comment type="subunit">
    <text evidence="1 8">Homodimer.</text>
</comment>
<comment type="cofactor">
    <cofactor evidence="8">
        <name>Zn(2+)</name>
        <dbReference type="ChEBI" id="CHEBI:29105"/>
    </cofactor>
    <text evidence="8">Binds 2 Zn(2+) ions.</text>
</comment>
<reference evidence="10 11" key="1">
    <citation type="journal article" date="2016" name="ISME J.">
        <title>Chasing the elusive Euryarchaeota class WSA2: genomes reveal a uniquely fastidious methyl-reducing methanogen.</title>
        <authorList>
            <person name="Nobu M.K."/>
            <person name="Narihiro T."/>
            <person name="Kuroda K."/>
            <person name="Mei R."/>
            <person name="Liu W.T."/>
        </authorList>
    </citation>
    <scope>NUCLEOTIDE SEQUENCE [LARGE SCALE GENOMIC DNA]</scope>
    <source>
        <strain evidence="10">U1lsi0528_Bin055</strain>
    </source>
</reference>
<feature type="binding site" evidence="8">
    <location>
        <position position="62"/>
    </location>
    <ligand>
        <name>Zn(2+)</name>
        <dbReference type="ChEBI" id="CHEBI:29105"/>
        <label>1</label>
        <note>catalytic</note>
    </ligand>
</feature>
<evidence type="ECO:0000256" key="8">
    <source>
        <dbReference type="HAMAP-Rule" id="MF_01818"/>
    </source>
</evidence>
<name>A0A150IYI2_9EURY</name>